<dbReference type="Pfam" id="PF10677">
    <property type="entry name" value="DUF2490"/>
    <property type="match status" value="1"/>
</dbReference>
<comment type="caution">
    <text evidence="2">The sequence shown here is derived from an EMBL/GenBank/DDBJ whole genome shotgun (WGS) entry which is preliminary data.</text>
</comment>
<evidence type="ECO:0000313" key="2">
    <source>
        <dbReference type="EMBL" id="MBB6498466.1"/>
    </source>
</evidence>
<dbReference type="Proteomes" id="UP000521017">
    <property type="component" value="Unassembled WGS sequence"/>
</dbReference>
<sequence>MNFKIVFYLLAFQLIATPLVKAQQKEYTAWGAWFHTQKFSPRWGASFDGQFRSANHADYLKNVLLRPSANYYFSKNAHLDLGYAYIASHGRSGDTKTFRPEHRIFQQFIYSHKVGANTQLSHRLRLEQRFLGSTATQDPYFAQRLRYFIRGVIPLNRDSTFTKGTFVALQNETFANIQNKHKVNQHLFDQNRAYIAFGYRFNKMVDLEAGYLNQYIKHVESYTLNHVLQIAVYTRFGN</sequence>
<accession>A0A7X0MH50</accession>
<evidence type="ECO:0000313" key="3">
    <source>
        <dbReference type="Proteomes" id="UP000521017"/>
    </source>
</evidence>
<gene>
    <name evidence="2" type="ORF">HDF25_000590</name>
</gene>
<dbReference type="RefSeq" id="WP_184622571.1">
    <property type="nucleotide sequence ID" value="NZ_JACHCC010000001.1"/>
</dbReference>
<name>A0A7X0MH50_9SPHI</name>
<dbReference type="InterPro" id="IPR019619">
    <property type="entry name" value="DUF2490"/>
</dbReference>
<protein>
    <recommendedName>
        <fullName evidence="4">DUF2490 domain-containing protein</fullName>
    </recommendedName>
</protein>
<feature type="chain" id="PRO_5030647739" description="DUF2490 domain-containing protein" evidence="1">
    <location>
        <begin position="23"/>
        <end position="238"/>
    </location>
</feature>
<dbReference type="AlphaFoldDB" id="A0A7X0MH50"/>
<keyword evidence="1" id="KW-0732">Signal</keyword>
<organism evidence="2 3">
    <name type="scientific">Pedobacter cryoconitis</name>
    <dbReference type="NCBI Taxonomy" id="188932"/>
    <lineage>
        <taxon>Bacteria</taxon>
        <taxon>Pseudomonadati</taxon>
        <taxon>Bacteroidota</taxon>
        <taxon>Sphingobacteriia</taxon>
        <taxon>Sphingobacteriales</taxon>
        <taxon>Sphingobacteriaceae</taxon>
        <taxon>Pedobacter</taxon>
    </lineage>
</organism>
<evidence type="ECO:0000256" key="1">
    <source>
        <dbReference type="SAM" id="SignalP"/>
    </source>
</evidence>
<proteinExistence type="predicted"/>
<reference evidence="2 3" key="1">
    <citation type="submission" date="2020-08" db="EMBL/GenBank/DDBJ databases">
        <title>Genomic Encyclopedia of Type Strains, Phase IV (KMG-V): Genome sequencing to study the core and pangenomes of soil and plant-associated prokaryotes.</title>
        <authorList>
            <person name="Whitman W."/>
        </authorList>
    </citation>
    <scope>NUCLEOTIDE SEQUENCE [LARGE SCALE GENOMIC DNA]</scope>
    <source>
        <strain evidence="2 3">M2T3</strain>
    </source>
</reference>
<feature type="signal peptide" evidence="1">
    <location>
        <begin position="1"/>
        <end position="22"/>
    </location>
</feature>
<dbReference type="EMBL" id="JACHCC010000001">
    <property type="protein sequence ID" value="MBB6498466.1"/>
    <property type="molecule type" value="Genomic_DNA"/>
</dbReference>
<evidence type="ECO:0008006" key="4">
    <source>
        <dbReference type="Google" id="ProtNLM"/>
    </source>
</evidence>